<evidence type="ECO:0000256" key="3">
    <source>
        <dbReference type="ARBA" id="ARBA00022737"/>
    </source>
</evidence>
<reference evidence="6 7" key="1">
    <citation type="submission" date="2014-09" db="EMBL/GenBank/DDBJ databases">
        <authorList>
            <person name="Magalhaes I.L.F."/>
            <person name="Oliveira U."/>
            <person name="Santos F.R."/>
            <person name="Vidigal T.H.D.A."/>
            <person name="Brescovit A.D."/>
            <person name="Santos A.J."/>
        </authorList>
    </citation>
    <scope>NUCLEOTIDE SEQUENCE [LARGE SCALE GENOMIC DNA]</scope>
</reference>
<feature type="region of interest" description="Disordered" evidence="5">
    <location>
        <begin position="1295"/>
        <end position="1367"/>
    </location>
</feature>
<dbReference type="InterPro" id="IPR015943">
    <property type="entry name" value="WD40/YVTN_repeat-like_dom_sf"/>
</dbReference>
<feature type="repeat" description="WD" evidence="4">
    <location>
        <begin position="246"/>
        <end position="287"/>
    </location>
</feature>
<dbReference type="SUPFAM" id="SSF50978">
    <property type="entry name" value="WD40 repeat-like"/>
    <property type="match status" value="1"/>
</dbReference>
<evidence type="ECO:0000313" key="7">
    <source>
        <dbReference type="Proteomes" id="UP000054845"/>
    </source>
</evidence>
<keyword evidence="3" id="KW-0677">Repeat</keyword>
<dbReference type="Pfam" id="PF00400">
    <property type="entry name" value="WD40"/>
    <property type="match status" value="4"/>
</dbReference>
<name>A0A0P1BL31_9BASI</name>
<protein>
    <submittedName>
        <fullName evidence="6">Conserved WD40 repeat-containing protein</fullName>
    </submittedName>
</protein>
<sequence length="1434" mass="152850">MAATAARRLTYSLPPRDDTLPEFAIPSLQSSFQRRGRSQPLLEQLPPSTPVPARSNLALQESGRPFHPRHTLPVTSLALDVSTSVQDQEVASTSQHTPRGILYTGGRDGLLAAWELGLPLRKRRRHRASAWDDELRDGAQRERDSDGIQYVGQHHVPGASGLASDLEDEVDESETPVEQHWQVDPSQRDKPLPQPRFRQCVQNHTDWINDILLCNSNQTVVSAGSDGTLQVWNPHDFRSSMTPQVLGSHRDYARALSHAREANWVASGGFDSVIKLWDIQETRPEPIIELAESAVKASVYALSANSAGSVIAAGTPDKVVRAWDPRSGAEIASLIGHTDNVRSLVVSEDGRHLLSASSDSSIRLWSIGERRCLHTFTHHSESVWSLFSDHPNLDVFYSGDRSGLVCKVDWERCAEVAEGECVVLFKDAGTNRASSRGRASSGTNMTHVGIHKIIAQDNTYVWTAGGSSDVSIWRDVPSRMSREALYPIEGPATESSTGLLADFPAPAVSTPPASAQSGLSLRRPSALKHSSQGSAPSPNVSFAQRSRHDSPGPGLRFDAKSLPRQASGVSTRTHRSSRSNASLGSIEGAMKASDGAAPGKEMTISATSTDSVHPAAMLFGIPFDSLVCLSPANDPYGASVGLGSLSVRDPDVYSSHSAFAARRSSAALPSGRPSLSYDSRQSPGPSAIPAHLHLPSTPLNRPKSTRSASIRFAPEAERLPRGSATGLANDDTWEDDVVDEASDSDDEDAVEEAALEARQRYEDREFAIEAVPLLKKPESVIEGTHGLIRTSALNDRRHVLTIDTADVVALWDIVRGACLGTFRPDDILLAHQDGFSSDTSDSSDYKHTQTASVSRLPPAEALSLVKQRIEGEETAPLWCNVDVRGGLLSVHLEEQRTFDAELYADEAVFLDPSVFREDQRVNVGKMVLRSLLKSFIETETSVRSTATPLVPEGVLAAERPEVMQAGPLRISIPRPQPHGHQGLAKRDFPHTPGMTIALAEPARSPAILATHSSPLTPTASRGGITGLTSSFSALATASAQTPLATNLPAASSDYFSLPDSSTVINRPAPAGESRTPTGSRPQTPASSSNQVSGGAGLMSRLKWGKSSKSERASAQDVKATTKVAGGGEEAATSCNDELSDLRQLFTKPLSIPSLSEVPVLTFPPDTTILIETSSSLGTWEIVYRGLVRTGSADVAALETSAPRWMLDAALHNKTPQQTLSKISFNLVPWVAPELRDKAGGESTIQTSANGSVLPATLPELPSGNARLTATRMLRIKKTCAYVAEKLEMIASTDSRNNSIAGSRRASADASASASNGGDETKKSTAGSNGAKRSLGSAIGLPGASSAASATSGRATSGSAGSSPPTSAQAAILATQNATLATATATEQDATELIEILCNDEVVPLHVTLAQVQRFWWKSGGDIELRYRQKAGGSL</sequence>
<feature type="compositionally biased region" description="Polar residues" evidence="5">
    <location>
        <begin position="528"/>
        <end position="544"/>
    </location>
</feature>
<organism evidence="6 7">
    <name type="scientific">Ceraceosorus bombacis</name>
    <dbReference type="NCBI Taxonomy" id="401625"/>
    <lineage>
        <taxon>Eukaryota</taxon>
        <taxon>Fungi</taxon>
        <taxon>Dikarya</taxon>
        <taxon>Basidiomycota</taxon>
        <taxon>Ustilaginomycotina</taxon>
        <taxon>Exobasidiomycetes</taxon>
        <taxon>Ceraceosorales</taxon>
        <taxon>Ceraceosoraceae</taxon>
        <taxon>Ceraceosorus</taxon>
    </lineage>
</organism>
<dbReference type="Gene3D" id="2.130.10.10">
    <property type="entry name" value="YVTN repeat-like/Quinoprotein amine dehydrogenase"/>
    <property type="match status" value="1"/>
</dbReference>
<dbReference type="EMBL" id="CCYA01000254">
    <property type="protein sequence ID" value="CEH17224.1"/>
    <property type="molecule type" value="Genomic_DNA"/>
</dbReference>
<comment type="similarity">
    <text evidence="1">Belongs to the WD repeat WDR48 family.</text>
</comment>
<dbReference type="InterPro" id="IPR036322">
    <property type="entry name" value="WD40_repeat_dom_sf"/>
</dbReference>
<dbReference type="InterPro" id="IPR019775">
    <property type="entry name" value="WD40_repeat_CS"/>
</dbReference>
<proteinExistence type="inferred from homology"/>
<feature type="compositionally biased region" description="Low complexity" evidence="5">
    <location>
        <begin position="1335"/>
        <end position="1367"/>
    </location>
</feature>
<feature type="region of interest" description="Disordered" evidence="5">
    <location>
        <begin position="1060"/>
        <end position="1131"/>
    </location>
</feature>
<feature type="compositionally biased region" description="Low complexity" evidence="5">
    <location>
        <begin position="659"/>
        <end position="676"/>
    </location>
</feature>
<accession>A0A0P1BL31</accession>
<evidence type="ECO:0000256" key="4">
    <source>
        <dbReference type="PROSITE-ProRule" id="PRU00221"/>
    </source>
</evidence>
<keyword evidence="2 4" id="KW-0853">WD repeat</keyword>
<evidence type="ECO:0000313" key="6">
    <source>
        <dbReference type="EMBL" id="CEH17224.1"/>
    </source>
</evidence>
<dbReference type="Pfam" id="PF11816">
    <property type="entry name" value="DUF3337"/>
    <property type="match status" value="2"/>
</dbReference>
<dbReference type="GO" id="GO:0043130">
    <property type="term" value="F:ubiquitin binding"/>
    <property type="evidence" value="ECO:0007669"/>
    <property type="project" value="TreeGrafter"/>
</dbReference>
<dbReference type="InterPro" id="IPR051246">
    <property type="entry name" value="WDR48"/>
</dbReference>
<feature type="compositionally biased region" description="Basic and acidic residues" evidence="5">
    <location>
        <begin position="136"/>
        <end position="146"/>
    </location>
</feature>
<keyword evidence="7" id="KW-1185">Reference proteome</keyword>
<dbReference type="InterPro" id="IPR020472">
    <property type="entry name" value="WD40_PAC1"/>
</dbReference>
<dbReference type="PANTHER" id="PTHR19862:SF14">
    <property type="entry name" value="WD REPEAT-CONTAINING PROTEIN 48"/>
    <property type="match status" value="1"/>
</dbReference>
<dbReference type="OrthoDB" id="2421129at2759"/>
<feature type="region of interest" description="Disordered" evidence="5">
    <location>
        <begin position="497"/>
        <end position="586"/>
    </location>
</feature>
<dbReference type="PROSITE" id="PS50294">
    <property type="entry name" value="WD_REPEATS_REGION"/>
    <property type="match status" value="3"/>
</dbReference>
<feature type="compositionally biased region" description="Low complexity" evidence="5">
    <location>
        <begin position="504"/>
        <end position="517"/>
    </location>
</feature>
<dbReference type="SMART" id="SM00320">
    <property type="entry name" value="WD40"/>
    <property type="match status" value="7"/>
</dbReference>
<feature type="repeat" description="WD" evidence="4">
    <location>
        <begin position="334"/>
        <end position="375"/>
    </location>
</feature>
<feature type="repeat" description="WD" evidence="4">
    <location>
        <begin position="292"/>
        <end position="333"/>
    </location>
</feature>
<dbReference type="PROSITE" id="PS50082">
    <property type="entry name" value="WD_REPEATS_2"/>
    <property type="match status" value="4"/>
</dbReference>
<feature type="repeat" description="WD" evidence="4">
    <location>
        <begin position="201"/>
        <end position="233"/>
    </location>
</feature>
<feature type="compositionally biased region" description="Acidic residues" evidence="5">
    <location>
        <begin position="165"/>
        <end position="175"/>
    </location>
</feature>
<dbReference type="Proteomes" id="UP000054845">
    <property type="component" value="Unassembled WGS sequence"/>
</dbReference>
<evidence type="ECO:0000256" key="1">
    <source>
        <dbReference type="ARBA" id="ARBA00006917"/>
    </source>
</evidence>
<feature type="compositionally biased region" description="Low complexity" evidence="5">
    <location>
        <begin position="1298"/>
        <end position="1314"/>
    </location>
</feature>
<evidence type="ECO:0000256" key="2">
    <source>
        <dbReference type="ARBA" id="ARBA00022574"/>
    </source>
</evidence>
<feature type="region of interest" description="Disordered" evidence="5">
    <location>
        <begin position="1"/>
        <end position="55"/>
    </location>
</feature>
<evidence type="ECO:0000256" key="5">
    <source>
        <dbReference type="SAM" id="MobiDB-lite"/>
    </source>
</evidence>
<feature type="region of interest" description="Disordered" evidence="5">
    <location>
        <begin position="659"/>
        <end position="731"/>
    </location>
</feature>
<dbReference type="PANTHER" id="PTHR19862">
    <property type="entry name" value="WD REPEAT-CONTAINING PROTEIN 48"/>
    <property type="match status" value="1"/>
</dbReference>
<dbReference type="InterPro" id="IPR001680">
    <property type="entry name" value="WD40_rpt"/>
</dbReference>
<feature type="compositionally biased region" description="Polar residues" evidence="5">
    <location>
        <begin position="1074"/>
        <end position="1092"/>
    </location>
</feature>
<dbReference type="InterPro" id="IPR021772">
    <property type="entry name" value="WDR48/Bun107"/>
</dbReference>
<feature type="region of interest" description="Disordered" evidence="5">
    <location>
        <begin position="125"/>
        <end position="194"/>
    </location>
</feature>
<dbReference type="PROSITE" id="PS00678">
    <property type="entry name" value="WD_REPEATS_1"/>
    <property type="match status" value="1"/>
</dbReference>
<dbReference type="CDD" id="cd00200">
    <property type="entry name" value="WD40"/>
    <property type="match status" value="1"/>
</dbReference>
<dbReference type="STRING" id="401625.A0A0P1BL31"/>
<dbReference type="GO" id="GO:0000724">
    <property type="term" value="P:double-strand break repair via homologous recombination"/>
    <property type="evidence" value="ECO:0007669"/>
    <property type="project" value="TreeGrafter"/>
</dbReference>
<dbReference type="PRINTS" id="PR00320">
    <property type="entry name" value="GPROTEINBRPT"/>
</dbReference>